<evidence type="ECO:0000259" key="6">
    <source>
        <dbReference type="PROSITE" id="PS50931"/>
    </source>
</evidence>
<dbReference type="AlphaFoldDB" id="A0A497XJE0"/>
<name>A0A497XJE0_9PROT</name>
<dbReference type="OrthoDB" id="9775392at2"/>
<dbReference type="InterPro" id="IPR036388">
    <property type="entry name" value="WH-like_DNA-bd_sf"/>
</dbReference>
<evidence type="ECO:0000313" key="7">
    <source>
        <dbReference type="EMBL" id="RLJ68062.1"/>
    </source>
</evidence>
<dbReference type="SUPFAM" id="SSF53850">
    <property type="entry name" value="Periplasmic binding protein-like II"/>
    <property type="match status" value="1"/>
</dbReference>
<accession>A0A497XJE0</accession>
<dbReference type="PRINTS" id="PR00039">
    <property type="entry name" value="HTHLYSR"/>
</dbReference>
<dbReference type="PANTHER" id="PTHR30346:SF26">
    <property type="entry name" value="HYDROGEN PEROXIDE-INDUCIBLE GENES ACTIVATOR"/>
    <property type="match status" value="1"/>
</dbReference>
<dbReference type="PROSITE" id="PS50931">
    <property type="entry name" value="HTH_LYSR"/>
    <property type="match status" value="1"/>
</dbReference>
<evidence type="ECO:0000256" key="4">
    <source>
        <dbReference type="ARBA" id="ARBA00023159"/>
    </source>
</evidence>
<dbReference type="EMBL" id="RCCI01000004">
    <property type="protein sequence ID" value="RLJ68062.1"/>
    <property type="molecule type" value="Genomic_DNA"/>
</dbReference>
<proteinExistence type="inferred from homology"/>
<dbReference type="Proteomes" id="UP000268908">
    <property type="component" value="Unassembled WGS sequence"/>
</dbReference>
<evidence type="ECO:0000256" key="1">
    <source>
        <dbReference type="ARBA" id="ARBA00009437"/>
    </source>
</evidence>
<organism evidence="7 8">
    <name type="scientific">Sulfurisoma sediminicola</name>
    <dbReference type="NCBI Taxonomy" id="1381557"/>
    <lineage>
        <taxon>Bacteria</taxon>
        <taxon>Pseudomonadati</taxon>
        <taxon>Pseudomonadota</taxon>
        <taxon>Betaproteobacteria</taxon>
        <taxon>Nitrosomonadales</taxon>
        <taxon>Sterolibacteriaceae</taxon>
        <taxon>Sulfurisoma</taxon>
    </lineage>
</organism>
<dbReference type="Pfam" id="PF00126">
    <property type="entry name" value="HTH_1"/>
    <property type="match status" value="1"/>
</dbReference>
<dbReference type="GO" id="GO:0003700">
    <property type="term" value="F:DNA-binding transcription factor activity"/>
    <property type="evidence" value="ECO:0007669"/>
    <property type="project" value="InterPro"/>
</dbReference>
<feature type="domain" description="HTH lysR-type" evidence="6">
    <location>
        <begin position="1"/>
        <end position="58"/>
    </location>
</feature>
<gene>
    <name evidence="7" type="ORF">DFR35_0616</name>
</gene>
<comment type="similarity">
    <text evidence="1">Belongs to the LysR transcriptional regulatory family.</text>
</comment>
<comment type="caution">
    <text evidence="7">The sequence shown here is derived from an EMBL/GenBank/DDBJ whole genome shotgun (WGS) entry which is preliminary data.</text>
</comment>
<dbReference type="GO" id="GO:0032993">
    <property type="term" value="C:protein-DNA complex"/>
    <property type="evidence" value="ECO:0007669"/>
    <property type="project" value="TreeGrafter"/>
</dbReference>
<evidence type="ECO:0000256" key="5">
    <source>
        <dbReference type="ARBA" id="ARBA00023163"/>
    </source>
</evidence>
<dbReference type="FunFam" id="1.10.10.10:FF:000001">
    <property type="entry name" value="LysR family transcriptional regulator"/>
    <property type="match status" value="1"/>
</dbReference>
<keyword evidence="5" id="KW-0804">Transcription</keyword>
<keyword evidence="2" id="KW-0805">Transcription regulation</keyword>
<dbReference type="InterPro" id="IPR005119">
    <property type="entry name" value="LysR_subst-bd"/>
</dbReference>
<evidence type="ECO:0000256" key="3">
    <source>
        <dbReference type="ARBA" id="ARBA00023125"/>
    </source>
</evidence>
<dbReference type="Pfam" id="PF03466">
    <property type="entry name" value="LysR_substrate"/>
    <property type="match status" value="1"/>
</dbReference>
<keyword evidence="4" id="KW-0010">Activator</keyword>
<evidence type="ECO:0000256" key="2">
    <source>
        <dbReference type="ARBA" id="ARBA00023015"/>
    </source>
</evidence>
<dbReference type="Gene3D" id="1.10.10.10">
    <property type="entry name" value="Winged helix-like DNA-binding domain superfamily/Winged helix DNA-binding domain"/>
    <property type="match status" value="1"/>
</dbReference>
<dbReference type="RefSeq" id="WP_121239991.1">
    <property type="nucleotide sequence ID" value="NZ_BHVV01000001.1"/>
</dbReference>
<dbReference type="InterPro" id="IPR036390">
    <property type="entry name" value="WH_DNA-bd_sf"/>
</dbReference>
<protein>
    <submittedName>
        <fullName evidence="7">LysR family hydrogen peroxide-inducible transcriptional activator</fullName>
    </submittedName>
</protein>
<keyword evidence="8" id="KW-1185">Reference proteome</keyword>
<keyword evidence="3" id="KW-0238">DNA-binding</keyword>
<sequence>MTLTDLRYIVALARERHFGRAAEKCFVSQPTLSVAVKKLEEQLGVALFERSPQEVRVTPIGVRIVAQAEKVLAEAAQLAEIASAGKDPLAGPLRIGVIYTIAPWLLPRLVPLVKQSAPAMPLILEENFTHRLIEKVKSTELDLAILALPVDEPGLVAQPVYDEQFRVLTPANHPWAREKAIEISELLEAQLLMLGAGNCFRDQVLDLCARASRQSGVSPHVLEGSSLETIRHMVASGVGVTVMPASAVDDISARDPLLRVRPFREPHPTRRVGLVWRASYPRHQAVEVVRRALLDCKLPGTRLVATRRSGDSGQLSVA</sequence>
<reference evidence="7 8" key="1">
    <citation type="submission" date="2018-10" db="EMBL/GenBank/DDBJ databases">
        <title>Genomic Encyclopedia of Type Strains, Phase IV (KMG-IV): sequencing the most valuable type-strain genomes for metagenomic binning, comparative biology and taxonomic classification.</title>
        <authorList>
            <person name="Goeker M."/>
        </authorList>
    </citation>
    <scope>NUCLEOTIDE SEQUENCE [LARGE SCALE GENOMIC DNA]</scope>
    <source>
        <strain evidence="7 8">DSM 26916</strain>
    </source>
</reference>
<dbReference type="SUPFAM" id="SSF46785">
    <property type="entry name" value="Winged helix' DNA-binding domain"/>
    <property type="match status" value="1"/>
</dbReference>
<dbReference type="CDD" id="cd08411">
    <property type="entry name" value="PBP2_OxyR"/>
    <property type="match status" value="1"/>
</dbReference>
<dbReference type="PANTHER" id="PTHR30346">
    <property type="entry name" value="TRANSCRIPTIONAL DUAL REGULATOR HCAR-RELATED"/>
    <property type="match status" value="1"/>
</dbReference>
<dbReference type="InterPro" id="IPR000847">
    <property type="entry name" value="LysR_HTH_N"/>
</dbReference>
<evidence type="ECO:0000313" key="8">
    <source>
        <dbReference type="Proteomes" id="UP000268908"/>
    </source>
</evidence>
<dbReference type="Gene3D" id="3.40.190.10">
    <property type="entry name" value="Periplasmic binding protein-like II"/>
    <property type="match status" value="2"/>
</dbReference>
<dbReference type="GO" id="GO:0003677">
    <property type="term" value="F:DNA binding"/>
    <property type="evidence" value="ECO:0007669"/>
    <property type="project" value="UniProtKB-KW"/>
</dbReference>